<reference evidence="1" key="2">
    <citation type="journal article" date="2015" name="Data Brief">
        <title>Shoot transcriptome of the giant reed, Arundo donax.</title>
        <authorList>
            <person name="Barrero R.A."/>
            <person name="Guerrero F.D."/>
            <person name="Moolhuijzen P."/>
            <person name="Goolsby J.A."/>
            <person name="Tidwell J."/>
            <person name="Bellgard S.E."/>
            <person name="Bellgard M.I."/>
        </authorList>
    </citation>
    <scope>NUCLEOTIDE SEQUENCE</scope>
    <source>
        <tissue evidence="1">Shoot tissue taken approximately 20 cm above the soil surface</tissue>
    </source>
</reference>
<name>A0A0A9BDU4_ARUDO</name>
<dbReference type="AlphaFoldDB" id="A0A0A9BDU4"/>
<protein>
    <submittedName>
        <fullName evidence="1">Uncharacterized protein</fullName>
    </submittedName>
</protein>
<proteinExistence type="predicted"/>
<organism evidence="1">
    <name type="scientific">Arundo donax</name>
    <name type="common">Giant reed</name>
    <name type="synonym">Donax arundinaceus</name>
    <dbReference type="NCBI Taxonomy" id="35708"/>
    <lineage>
        <taxon>Eukaryota</taxon>
        <taxon>Viridiplantae</taxon>
        <taxon>Streptophyta</taxon>
        <taxon>Embryophyta</taxon>
        <taxon>Tracheophyta</taxon>
        <taxon>Spermatophyta</taxon>
        <taxon>Magnoliopsida</taxon>
        <taxon>Liliopsida</taxon>
        <taxon>Poales</taxon>
        <taxon>Poaceae</taxon>
        <taxon>PACMAD clade</taxon>
        <taxon>Arundinoideae</taxon>
        <taxon>Arundineae</taxon>
        <taxon>Arundo</taxon>
    </lineage>
</organism>
<accession>A0A0A9BDU4</accession>
<reference evidence="1" key="1">
    <citation type="submission" date="2014-09" db="EMBL/GenBank/DDBJ databases">
        <authorList>
            <person name="Magalhaes I.L.F."/>
            <person name="Oliveira U."/>
            <person name="Santos F.R."/>
            <person name="Vidigal T.H.D.A."/>
            <person name="Brescovit A.D."/>
            <person name="Santos A.J."/>
        </authorList>
    </citation>
    <scope>NUCLEOTIDE SEQUENCE</scope>
    <source>
        <tissue evidence="1">Shoot tissue taken approximately 20 cm above the soil surface</tissue>
    </source>
</reference>
<sequence length="54" mass="5977">MLPNIITKISDFGAATLVENLLNMLERMGCTVFKKLGKKSYVFPKGVEFGPNSK</sequence>
<evidence type="ECO:0000313" key="1">
    <source>
        <dbReference type="EMBL" id="JAD57477.1"/>
    </source>
</evidence>
<dbReference type="EMBL" id="GBRH01240418">
    <property type="protein sequence ID" value="JAD57477.1"/>
    <property type="molecule type" value="Transcribed_RNA"/>
</dbReference>